<evidence type="ECO:0000313" key="1">
    <source>
        <dbReference type="EMBL" id="NKY96548.1"/>
    </source>
</evidence>
<dbReference type="RefSeq" id="WP_061080009.1">
    <property type="nucleotide sequence ID" value="NZ_JAAXPG010000002.1"/>
</dbReference>
<protein>
    <submittedName>
        <fullName evidence="1">Uncharacterized protein</fullName>
    </submittedName>
</protein>
<organism evidence="1 2">
    <name type="scientific">Nocardiopsis alborubida</name>
    <dbReference type="NCBI Taxonomy" id="146802"/>
    <lineage>
        <taxon>Bacteria</taxon>
        <taxon>Bacillati</taxon>
        <taxon>Actinomycetota</taxon>
        <taxon>Actinomycetes</taxon>
        <taxon>Streptosporangiales</taxon>
        <taxon>Nocardiopsidaceae</taxon>
        <taxon>Nocardiopsis</taxon>
    </lineage>
</organism>
<reference evidence="1 2" key="1">
    <citation type="submission" date="2020-04" db="EMBL/GenBank/DDBJ databases">
        <title>MicrobeNet Type strains.</title>
        <authorList>
            <person name="Nicholson A.C."/>
        </authorList>
    </citation>
    <scope>NUCLEOTIDE SEQUENCE [LARGE SCALE GENOMIC DNA]</scope>
    <source>
        <strain evidence="1 2">ATCC 23612</strain>
    </source>
</reference>
<evidence type="ECO:0000313" key="2">
    <source>
        <dbReference type="Proteomes" id="UP000553209"/>
    </source>
</evidence>
<gene>
    <name evidence="1" type="ORF">HGB44_02510</name>
</gene>
<comment type="caution">
    <text evidence="1">The sequence shown here is derived from an EMBL/GenBank/DDBJ whole genome shotgun (WGS) entry which is preliminary data.</text>
</comment>
<proteinExistence type="predicted"/>
<dbReference type="EMBL" id="JAAXPG010000002">
    <property type="protein sequence ID" value="NKY96548.1"/>
    <property type="molecule type" value="Genomic_DNA"/>
</dbReference>
<dbReference type="Proteomes" id="UP000553209">
    <property type="component" value="Unassembled WGS sequence"/>
</dbReference>
<name>A0A7X6RNI2_9ACTN</name>
<sequence length="91" mass="10407">MVKTSNDQLPVKPKRIRVVFTVEAPADRWQTEELKTLIAVAITESVPEEVPEAKIHWHSLGGSKPEVVETAEMYGRSVRRQMELDANDYWS</sequence>
<accession>A0A7X6RNI2</accession>
<keyword evidence="2" id="KW-1185">Reference proteome</keyword>
<dbReference type="AlphaFoldDB" id="A0A7X6RNI2"/>